<sequence length="1783" mass="195253">MSDGTKLRQSWYHALDLVQSQFRQLLTSPASDWKRVPAPSSTSDSSGTPSSRPDSPQLQLKNKGKARANSHTPDSTNVKLSRKSTKVGDVYRVQLDVTLASEDPVPLDSWKSILVTPEFRKEWDPTVESSTLIEMLDPTTRISKTNFTLGWPAYPRDAVTISRTFNDATTLIDISTSLPRSPDEPAYLRPSPPYVRSDVKLFAWCVQYSSQQSTEQSSRNPGRVRITYFWQHDFRAMWSFGSVTATAQQLSTMMLGLYTTVKERGYHIPVLRGYGNGVMIERMRFQVDRVALTLNYSVVSDEGDPYFHATEGIDELHAIREARRLTRGVECTLPSSDGWDAQISVKASSKEVEGLPWLAKAIRNSPPSPTPDSGAPKPHDTIVFHIKHSPLLDEHSVMKVQITIEKSGSSPGALRLNGIPHKVETVEERDPSSYNPGVMIPNHIAQDATSAARISLQSISTSSVAENSAMSMPSSAGGGSNKTSPLDLIPGPIPPGPPTSSGPFGERSEPAKKSILSRVKRNYIYFSSLLQEPEAKWKPTTEARGVSVTQLDSIDPTLVVFRAEATFVGLGIWDLYSTIVTPGARTQWDRSYEDAVLLEDVSELSEVWHWKSKPIWPANGRDAVVLKTVYKSPTTIHVFAFSVDDLSLFPFIPPVSPPTIRTQVDLQGWSIEALSPTTTLVTLLEQSDPKGWSNKNSIPQQMITAVAGVGEFVIKCGGPPVMTRLDGASVDSVRYDHDRGSFRIEYSVCSSRRTTTTSTSTFTSSVTNAEPKAQEEEEDRNSTMPIVECELRCDLDTWGSALDIVVDPPPQALSCLRRHRLSAAGGGVWITITHDAVLAGDERLQAIVRRGITNSAKDKGLVMVNGVKVAVDVEELSEAEVKQLTKQKRIKPLRVPLDQPPVTRIRRRKQFHDNDGDSSGTESPVKIPPETSSSLFSPFSAASVIPRFSSPLSRFFTVGSSNATQDSLTPLSPPAVSANEVTPSSSKPPMQYVLDALLYVQQHHVNPPLDGWTLVGDKGCPVHRKTYPEISPTIPIHKGEKVIEGVSAEEVASVIASYDCRKQWDVQFSSAQVFQVFRDGCHTAFAVNYAGFPFRDRGFYLASVLARAKPIRTRARTREGEGESSNDSRTAIFCVSTSFSPESVTSFSATKYNPYALPIGHVFVDGWILETLDPYTTEKYTIPSTRCTRLVAVDYAGSMPTATNTSLNVSLARGILAVETYVKGLAPSPLTRLPTYGFMLSDKTSEGNSSEEGLGTWSLRKRDHNRLSVATKYDPQARVYRSTLLVTWPSMNSAPSPSSGFRQRASSPLWGSNDYDATPRPSVFTIPSLKGREDGEGATSPQLLVGAEDLSSSTTSNVTIRNRSERVSSFSGRSRSREVLRSSSSVFTLRGEVRQPADLLVAEIVVDSRLYPGGYDINLGSRIRRNAKFITLPAPGQALGNEEKDKVLPLVVAIHAMPSSPLHSSGLYEDRPPRHLLRLTLPTAQYHGSTLQDPLTGEIRTAPLKPQWLVNLQEKGGAVVDVEIVPANRESSSSVLAEGKKVEVVGEKEALTNLGREELLDNRASRSDILIRWVNSGDGTLSEEFQTPVAVAVHLLDPAASATPVAPAESEAKETEVKEEPQSSQDTGANMASTTTSPEVTTQTRGGGLLGFLGSYQNPLSHFSTKASTPTNRSTTDLVGLGTKEAQPPGMYMDPAKVVRSLRAISAPRQEYPLRVVILIALIAFLLGSLLRSLLSPSDFIYVVTDVGSLEQVESGWREIRRLVEVKYLVGGWDFQIAVVRRH</sequence>
<reference evidence="1" key="2">
    <citation type="journal article" date="2020" name="Nat. Commun.">
        <title>Large-scale genome sequencing of mycorrhizal fungi provides insights into the early evolution of symbiotic traits.</title>
        <authorList>
            <person name="Miyauchi S."/>
            <person name="Kiss E."/>
            <person name="Kuo A."/>
            <person name="Drula E."/>
            <person name="Kohler A."/>
            <person name="Sanchez-Garcia M."/>
            <person name="Morin E."/>
            <person name="Andreopoulos B."/>
            <person name="Barry K.W."/>
            <person name="Bonito G."/>
            <person name="Buee M."/>
            <person name="Carver A."/>
            <person name="Chen C."/>
            <person name="Cichocki N."/>
            <person name="Clum A."/>
            <person name="Culley D."/>
            <person name="Crous P.W."/>
            <person name="Fauchery L."/>
            <person name="Girlanda M."/>
            <person name="Hayes R.D."/>
            <person name="Keri Z."/>
            <person name="LaButti K."/>
            <person name="Lipzen A."/>
            <person name="Lombard V."/>
            <person name="Magnuson J."/>
            <person name="Maillard F."/>
            <person name="Murat C."/>
            <person name="Nolan M."/>
            <person name="Ohm R.A."/>
            <person name="Pangilinan J."/>
            <person name="Pereira M.F."/>
            <person name="Perotto S."/>
            <person name="Peter M."/>
            <person name="Pfister S."/>
            <person name="Riley R."/>
            <person name="Sitrit Y."/>
            <person name="Stielow J.B."/>
            <person name="Szollosi G."/>
            <person name="Zifcakova L."/>
            <person name="Stursova M."/>
            <person name="Spatafora J.W."/>
            <person name="Tedersoo L."/>
            <person name="Vaario L.M."/>
            <person name="Yamada A."/>
            <person name="Yan M."/>
            <person name="Wang P."/>
            <person name="Xu J."/>
            <person name="Bruns T."/>
            <person name="Baldrian P."/>
            <person name="Vilgalys R."/>
            <person name="Dunand C."/>
            <person name="Henrissat B."/>
            <person name="Grigoriev I.V."/>
            <person name="Hibbett D."/>
            <person name="Nagy L.G."/>
            <person name="Martin F.M."/>
        </authorList>
    </citation>
    <scope>NUCLEOTIDE SEQUENCE</scope>
    <source>
        <strain evidence="1">P2</strain>
    </source>
</reference>
<gene>
    <name evidence="1" type="ORF">BDM02DRAFT_3168057</name>
</gene>
<dbReference type="Proteomes" id="UP000886501">
    <property type="component" value="Unassembled WGS sequence"/>
</dbReference>
<name>A0ACB6ZHM4_THEGA</name>
<organism evidence="1 2">
    <name type="scientific">Thelephora ganbajun</name>
    <name type="common">Ganba fungus</name>
    <dbReference type="NCBI Taxonomy" id="370292"/>
    <lineage>
        <taxon>Eukaryota</taxon>
        <taxon>Fungi</taxon>
        <taxon>Dikarya</taxon>
        <taxon>Basidiomycota</taxon>
        <taxon>Agaricomycotina</taxon>
        <taxon>Agaricomycetes</taxon>
        <taxon>Thelephorales</taxon>
        <taxon>Thelephoraceae</taxon>
        <taxon>Thelephora</taxon>
    </lineage>
</organism>
<accession>A0ACB6ZHM4</accession>
<proteinExistence type="predicted"/>
<evidence type="ECO:0000313" key="1">
    <source>
        <dbReference type="EMBL" id="KAF9648646.1"/>
    </source>
</evidence>
<evidence type="ECO:0000313" key="2">
    <source>
        <dbReference type="Proteomes" id="UP000886501"/>
    </source>
</evidence>
<protein>
    <submittedName>
        <fullName evidence="1">Uncharacterized protein</fullName>
    </submittedName>
</protein>
<keyword evidence="2" id="KW-1185">Reference proteome</keyword>
<reference evidence="1" key="1">
    <citation type="submission" date="2019-10" db="EMBL/GenBank/DDBJ databases">
        <authorList>
            <consortium name="DOE Joint Genome Institute"/>
            <person name="Kuo A."/>
            <person name="Miyauchi S."/>
            <person name="Kiss E."/>
            <person name="Drula E."/>
            <person name="Kohler A."/>
            <person name="Sanchez-Garcia M."/>
            <person name="Andreopoulos B."/>
            <person name="Barry K.W."/>
            <person name="Bonito G."/>
            <person name="Buee M."/>
            <person name="Carver A."/>
            <person name="Chen C."/>
            <person name="Cichocki N."/>
            <person name="Clum A."/>
            <person name="Culley D."/>
            <person name="Crous P.W."/>
            <person name="Fauchery L."/>
            <person name="Girlanda M."/>
            <person name="Hayes R."/>
            <person name="Keri Z."/>
            <person name="Labutti K."/>
            <person name="Lipzen A."/>
            <person name="Lombard V."/>
            <person name="Magnuson J."/>
            <person name="Maillard F."/>
            <person name="Morin E."/>
            <person name="Murat C."/>
            <person name="Nolan M."/>
            <person name="Ohm R."/>
            <person name="Pangilinan J."/>
            <person name="Pereira M."/>
            <person name="Perotto S."/>
            <person name="Peter M."/>
            <person name="Riley R."/>
            <person name="Sitrit Y."/>
            <person name="Stielow B."/>
            <person name="Szollosi G."/>
            <person name="Zifcakova L."/>
            <person name="Stursova M."/>
            <person name="Spatafora J.W."/>
            <person name="Tedersoo L."/>
            <person name="Vaario L.-M."/>
            <person name="Yamada A."/>
            <person name="Yan M."/>
            <person name="Wang P."/>
            <person name="Xu J."/>
            <person name="Bruns T."/>
            <person name="Baldrian P."/>
            <person name="Vilgalys R."/>
            <person name="Henrissat B."/>
            <person name="Grigoriev I.V."/>
            <person name="Hibbett D."/>
            <person name="Nagy L.G."/>
            <person name="Martin F.M."/>
        </authorList>
    </citation>
    <scope>NUCLEOTIDE SEQUENCE</scope>
    <source>
        <strain evidence="1">P2</strain>
    </source>
</reference>
<comment type="caution">
    <text evidence="1">The sequence shown here is derived from an EMBL/GenBank/DDBJ whole genome shotgun (WGS) entry which is preliminary data.</text>
</comment>
<dbReference type="EMBL" id="MU118010">
    <property type="protein sequence ID" value="KAF9648646.1"/>
    <property type="molecule type" value="Genomic_DNA"/>
</dbReference>